<gene>
    <name evidence="3" type="ORF">GOB81_03660</name>
</gene>
<keyword evidence="2" id="KW-0812">Transmembrane</keyword>
<feature type="transmembrane region" description="Helical" evidence="2">
    <location>
        <begin position="53"/>
        <end position="71"/>
    </location>
</feature>
<accession>A0ABX0JW56</accession>
<evidence type="ECO:0000256" key="2">
    <source>
        <dbReference type="SAM" id="Phobius"/>
    </source>
</evidence>
<comment type="caution">
    <text evidence="3">The sequence shown here is derived from an EMBL/GenBank/DDBJ whole genome shotgun (WGS) entry which is preliminary data.</text>
</comment>
<evidence type="ECO:0000313" key="3">
    <source>
        <dbReference type="EMBL" id="NHN87728.1"/>
    </source>
</evidence>
<protein>
    <submittedName>
        <fullName evidence="3">Uncharacterized protein</fullName>
    </submittedName>
</protein>
<dbReference type="EMBL" id="WOSY01000003">
    <property type="protein sequence ID" value="NHN87728.1"/>
    <property type="molecule type" value="Genomic_DNA"/>
</dbReference>
<dbReference type="RefSeq" id="WP_173569034.1">
    <property type="nucleotide sequence ID" value="NZ_WOSY01000003.1"/>
</dbReference>
<keyword evidence="2" id="KW-0472">Membrane</keyword>
<evidence type="ECO:0000256" key="1">
    <source>
        <dbReference type="SAM" id="MobiDB-lite"/>
    </source>
</evidence>
<reference evidence="3 4" key="1">
    <citation type="journal article" date="2020" name="Int. J. Syst. Evol. Microbiol.">
        <title>Novel acetic acid bacteria from cider fermentations: Acetobacter conturbans sp. nov. and Acetobacter fallax sp. nov.</title>
        <authorList>
            <person name="Sombolestani A.S."/>
            <person name="Cleenwerck I."/>
            <person name="Cnockaert M."/>
            <person name="Borremans W."/>
            <person name="Wieme A.D."/>
            <person name="De Vuyst L."/>
            <person name="Vandamme P."/>
        </authorList>
    </citation>
    <scope>NUCLEOTIDE SEQUENCE [LARGE SCALE GENOMIC DNA]</scope>
    <source>
        <strain evidence="3 4">LMG 1627</strain>
    </source>
</reference>
<feature type="compositionally biased region" description="Polar residues" evidence="1">
    <location>
        <begin position="1"/>
        <end position="12"/>
    </location>
</feature>
<keyword evidence="2" id="KW-1133">Transmembrane helix</keyword>
<evidence type="ECO:0000313" key="4">
    <source>
        <dbReference type="Proteomes" id="UP000631653"/>
    </source>
</evidence>
<proteinExistence type="predicted"/>
<organism evidence="3 4">
    <name type="scientific">Acetobacter conturbans</name>
    <dbReference type="NCBI Taxonomy" id="1737472"/>
    <lineage>
        <taxon>Bacteria</taxon>
        <taxon>Pseudomonadati</taxon>
        <taxon>Pseudomonadota</taxon>
        <taxon>Alphaproteobacteria</taxon>
        <taxon>Acetobacterales</taxon>
        <taxon>Acetobacteraceae</taxon>
        <taxon>Acetobacter</taxon>
    </lineage>
</organism>
<sequence length="73" mass="8086">MSQTSPEDNYTLESGIGRLQDEDGPHTSRWASVNDCMTDGLDILRDLTVDTPIRTLSVALVFGSLCGMWLARR</sequence>
<name>A0ABX0JW56_9PROT</name>
<feature type="region of interest" description="Disordered" evidence="1">
    <location>
        <begin position="1"/>
        <end position="27"/>
    </location>
</feature>
<dbReference type="Proteomes" id="UP000631653">
    <property type="component" value="Unassembled WGS sequence"/>
</dbReference>
<keyword evidence="4" id="KW-1185">Reference proteome</keyword>